<dbReference type="Pfam" id="PF00501">
    <property type="entry name" value="AMP-binding"/>
    <property type="match status" value="2"/>
</dbReference>
<dbReference type="Pfam" id="PF03107">
    <property type="entry name" value="C1_2"/>
    <property type="match status" value="3"/>
</dbReference>
<feature type="domain" description="DC1" evidence="6">
    <location>
        <begin position="872"/>
        <end position="919"/>
    </location>
</feature>
<evidence type="ECO:0000259" key="7">
    <source>
        <dbReference type="Pfam" id="PF13193"/>
    </source>
</evidence>
<comment type="caution">
    <text evidence="9">The sequence shown here is derived from an EMBL/GenBank/DDBJ whole genome shotgun (WGS) entry which is preliminary data.</text>
</comment>
<dbReference type="InterPro" id="IPR000873">
    <property type="entry name" value="AMP-dep_synth/lig_dom"/>
</dbReference>
<dbReference type="InterPro" id="IPR045851">
    <property type="entry name" value="AMP-bd_C_sf"/>
</dbReference>
<dbReference type="InterPro" id="IPR020845">
    <property type="entry name" value="AMP-binding_CS"/>
</dbReference>
<keyword evidence="2" id="KW-0436">Ligase</keyword>
<accession>A0ABQ8DE80</accession>
<feature type="domain" description="DC1" evidence="6">
    <location>
        <begin position="812"/>
        <end position="862"/>
    </location>
</feature>
<dbReference type="InterPro" id="IPR004146">
    <property type="entry name" value="DC1"/>
</dbReference>
<dbReference type="Gene3D" id="3.30.300.30">
    <property type="match status" value="1"/>
</dbReference>
<dbReference type="SUPFAM" id="SSF56801">
    <property type="entry name" value="Acetyl-CoA synthetase-like"/>
    <property type="match status" value="2"/>
</dbReference>
<evidence type="ECO:0000256" key="3">
    <source>
        <dbReference type="ARBA" id="ARBA00022737"/>
    </source>
</evidence>
<organism evidence="9 10">
    <name type="scientific">Brassica napus</name>
    <name type="common">Rape</name>
    <dbReference type="NCBI Taxonomy" id="3708"/>
    <lineage>
        <taxon>Eukaryota</taxon>
        <taxon>Viridiplantae</taxon>
        <taxon>Streptophyta</taxon>
        <taxon>Embryophyta</taxon>
        <taxon>Tracheophyta</taxon>
        <taxon>Spermatophyta</taxon>
        <taxon>Magnoliopsida</taxon>
        <taxon>eudicotyledons</taxon>
        <taxon>Gunneridae</taxon>
        <taxon>Pentapetalae</taxon>
        <taxon>rosids</taxon>
        <taxon>malvids</taxon>
        <taxon>Brassicales</taxon>
        <taxon>Brassicaceae</taxon>
        <taxon>Brassiceae</taxon>
        <taxon>Brassica</taxon>
    </lineage>
</organism>
<keyword evidence="4" id="KW-0812">Transmembrane</keyword>
<gene>
    <name evidence="9" type="ORF">HID58_019011</name>
</gene>
<dbReference type="InterPro" id="IPR042099">
    <property type="entry name" value="ANL_N_sf"/>
</dbReference>
<evidence type="ECO:0000256" key="2">
    <source>
        <dbReference type="ARBA" id="ARBA00022598"/>
    </source>
</evidence>
<dbReference type="PANTHER" id="PTHR24096">
    <property type="entry name" value="LONG-CHAIN-FATTY-ACID--COA LIGASE"/>
    <property type="match status" value="1"/>
</dbReference>
<dbReference type="SUPFAM" id="SSF57889">
    <property type="entry name" value="Cysteine-rich domain"/>
    <property type="match status" value="2"/>
</dbReference>
<evidence type="ECO:0000259" key="8">
    <source>
        <dbReference type="Pfam" id="PF22926"/>
    </source>
</evidence>
<keyword evidence="10" id="KW-1185">Reference proteome</keyword>
<sequence>MASKLPDISIPNHLPLTQYVFQKFSGGGDGDSTTTCLIDSATGRTFTYADVQITLQRIAAGLHRLGIRHGDTVMLLLPNSPEFALSFLAVVHLGAVSTSANPLFTQTEIAKQAKASAAKMIITKSCYVHKLTNLRQLGVVIVCVDDRNDVVSLADGCVRFTDLTQADEAELPKPEISPEDTVSIPYYSGTTGLPKGVMISHKGLVTSIAQKVDGENPNLNFTRDDVIICFLPMFHTFTHSSLMLSAMRTGAAFLILPRFELNLVMKMVQKYKVTVVPMAPPVVLAFVKSPETEKYDLSSVRMMLSGSATLKKELEDAVRLKLPNAIFGQSYGMTEAGTVANSLAFAKHPFKTKSGSCGTVIRNAEMKVVDTITGASLPRNKSGEICIRGHQLMKGYLNDPEATARTIDKYGWLHTGDIGFVDDDDEIFIVDRLKELIKFKGYQVAPAELEALLIFHPYIEDAAVVPMKDEVADEVPVAFVVRSKGSQLTEDDIKNYVNKQVVHYKRIKMVFFVKAIPKSASGKLLRKTYQELLVISSSGPNFLISPSHMSHRRCHRTHLYLCRRLHRLGIRHGDAEKASAAKMIITKPCYVDKLKSLQNVLIVCVDDDVPLANGCVSFTELTQADEIELSKPEISPEDTLSMPYSSGTTGLPKGVMMITHKGLVTSIAQKVDGESPNVNFTGDDVILCFLPMIHIYALDALMLSAMRTGAAILIVPRFELNLVMELIQDDAFRCSYAQEDAVRLKFPNAIFGQIDTNYGRYSCVKGCNYGVHSKCATREDVWDGEELEGKPEDPYEDISSFIEISEGIIQHFSHQDHHMRLDEKTDRAFDENNYCQACTLPICDDIIYSCIQCDFILHKECAQLPRKKHQVTHPHFLSLQVGHQGCALFECKACLRSSNGFAYLCDEEDYEYMLDVRCASIAEPLDHRCHQHSLFLTFEPRSKQICSVCHKSRGHRLNCGECGFVACFGCATLPTKLRYKHDEHVLLFSYEEEVNGQYFCEVCEKEANPKNGVYICHDCNVILHLKCLLGKDVNIMHGVVIEYPEVDVSILLNDRLSRNICKSCDKLCKHKIVYEVSDFEICSLKCLEFCCSIFYYVCLMFIFSFSMFYS</sequence>
<name>A0ABQ8DE80_BRANA</name>
<dbReference type="InterPro" id="IPR025110">
    <property type="entry name" value="AMP-bd_C"/>
</dbReference>
<dbReference type="PANTHER" id="PTHR24096:SF390">
    <property type="entry name" value="(RAPE) HYPOTHETICAL PROTEIN"/>
    <property type="match status" value="1"/>
</dbReference>
<evidence type="ECO:0000313" key="9">
    <source>
        <dbReference type="EMBL" id="KAH0926755.1"/>
    </source>
</evidence>
<feature type="transmembrane region" description="Helical" evidence="4">
    <location>
        <begin position="1093"/>
        <end position="1109"/>
    </location>
</feature>
<feature type="domain" description="AMP-binding enzyme C-terminal" evidence="7">
    <location>
        <begin position="448"/>
        <end position="523"/>
    </location>
</feature>
<protein>
    <recommendedName>
        <fullName evidence="11">4-coumarate--CoA ligase</fullName>
    </recommendedName>
</protein>
<keyword evidence="3" id="KW-0677">Repeat</keyword>
<evidence type="ECO:0000256" key="1">
    <source>
        <dbReference type="ARBA" id="ARBA00006432"/>
    </source>
</evidence>
<feature type="domain" description="DC1" evidence="6">
    <location>
        <begin position="980"/>
        <end position="1027"/>
    </location>
</feature>
<dbReference type="InterPro" id="IPR046349">
    <property type="entry name" value="C1-like_sf"/>
</dbReference>
<dbReference type="Proteomes" id="UP000824890">
    <property type="component" value="Unassembled WGS sequence"/>
</dbReference>
<dbReference type="PROSITE" id="PS00455">
    <property type="entry name" value="AMP_BINDING"/>
    <property type="match status" value="1"/>
</dbReference>
<evidence type="ECO:0000259" key="6">
    <source>
        <dbReference type="Pfam" id="PF03107"/>
    </source>
</evidence>
<feature type="domain" description="AMP-dependent synthetase/ligase" evidence="5">
    <location>
        <begin position="577"/>
        <end position="729"/>
    </location>
</feature>
<comment type="similarity">
    <text evidence="1">Belongs to the ATP-dependent AMP-binding enzyme family.</text>
</comment>
<dbReference type="Pfam" id="PF13193">
    <property type="entry name" value="AMP-binding_C"/>
    <property type="match status" value="1"/>
</dbReference>
<evidence type="ECO:0000259" key="5">
    <source>
        <dbReference type="Pfam" id="PF00501"/>
    </source>
</evidence>
<dbReference type="InterPro" id="IPR054483">
    <property type="entry name" value="DC1-like_CT"/>
</dbReference>
<evidence type="ECO:0008006" key="11">
    <source>
        <dbReference type="Google" id="ProtNLM"/>
    </source>
</evidence>
<dbReference type="Gene3D" id="3.40.50.12780">
    <property type="entry name" value="N-terminal domain of ligase-like"/>
    <property type="match status" value="2"/>
</dbReference>
<keyword evidence="4" id="KW-1133">Transmembrane helix</keyword>
<dbReference type="CDD" id="cd05904">
    <property type="entry name" value="4CL"/>
    <property type="match status" value="1"/>
</dbReference>
<dbReference type="Pfam" id="PF22926">
    <property type="entry name" value="C1-like_CT"/>
    <property type="match status" value="1"/>
</dbReference>
<feature type="domain" description="DC1-like C-terminal" evidence="8">
    <location>
        <begin position="1048"/>
        <end position="1087"/>
    </location>
</feature>
<keyword evidence="4" id="KW-0472">Membrane</keyword>
<evidence type="ECO:0000256" key="4">
    <source>
        <dbReference type="SAM" id="Phobius"/>
    </source>
</evidence>
<proteinExistence type="inferred from homology"/>
<evidence type="ECO:0000313" key="10">
    <source>
        <dbReference type="Proteomes" id="UP000824890"/>
    </source>
</evidence>
<feature type="domain" description="AMP-dependent synthetase/ligase" evidence="5">
    <location>
        <begin position="34"/>
        <end position="397"/>
    </location>
</feature>
<dbReference type="EMBL" id="JAGKQM010000005">
    <property type="protein sequence ID" value="KAH0926755.1"/>
    <property type="molecule type" value="Genomic_DNA"/>
</dbReference>
<reference evidence="9 10" key="1">
    <citation type="submission" date="2021-05" db="EMBL/GenBank/DDBJ databases">
        <title>Genome Assembly of Synthetic Allotetraploid Brassica napus Reveals Homoeologous Exchanges between Subgenomes.</title>
        <authorList>
            <person name="Davis J.T."/>
        </authorList>
    </citation>
    <scope>NUCLEOTIDE SEQUENCE [LARGE SCALE GENOMIC DNA]</scope>
    <source>
        <strain evidence="10">cv. Da-Ae</strain>
        <tissue evidence="9">Seedling</tissue>
    </source>
</reference>